<dbReference type="Pfam" id="PF00005">
    <property type="entry name" value="ABC_tran"/>
    <property type="match status" value="2"/>
</dbReference>
<dbReference type="InterPro" id="IPR050107">
    <property type="entry name" value="ABC_carbohydrate_import_ATPase"/>
</dbReference>
<dbReference type="EMBL" id="CP002834">
    <property type="protein sequence ID" value="AFI68560.1"/>
    <property type="molecule type" value="Genomic_DNA"/>
</dbReference>
<dbReference type="PROSITE" id="PS00211">
    <property type="entry name" value="ABC_TRANSPORTER_1"/>
    <property type="match status" value="1"/>
</dbReference>
<evidence type="ECO:0000259" key="10">
    <source>
        <dbReference type="PROSITE" id="PS50893"/>
    </source>
</evidence>
<keyword evidence="5" id="KW-0677">Repeat</keyword>
<dbReference type="InterPro" id="IPR003593">
    <property type="entry name" value="AAA+_ATPase"/>
</dbReference>
<evidence type="ECO:0000256" key="4">
    <source>
        <dbReference type="ARBA" id="ARBA00022597"/>
    </source>
</evidence>
<dbReference type="SMART" id="SM00382">
    <property type="entry name" value="AAA"/>
    <property type="match status" value="2"/>
</dbReference>
<keyword evidence="3" id="KW-0997">Cell inner membrane</keyword>
<evidence type="ECO:0000256" key="1">
    <source>
        <dbReference type="ARBA" id="ARBA00022448"/>
    </source>
</evidence>
<dbReference type="PANTHER" id="PTHR43790">
    <property type="entry name" value="CARBOHYDRATE TRANSPORT ATP-BINDING PROTEIN MG119-RELATED"/>
    <property type="match status" value="1"/>
</dbReference>
<dbReference type="Gene3D" id="3.40.50.300">
    <property type="entry name" value="P-loop containing nucleotide triphosphate hydrolases"/>
    <property type="match status" value="2"/>
</dbReference>
<dbReference type="CDD" id="cd03215">
    <property type="entry name" value="ABC_Carb_Monos_II"/>
    <property type="match status" value="1"/>
</dbReference>
<evidence type="ECO:0000256" key="6">
    <source>
        <dbReference type="ARBA" id="ARBA00022741"/>
    </source>
</evidence>
<dbReference type="PROSITE" id="PS50893">
    <property type="entry name" value="ABC_TRANSPORTER_2"/>
    <property type="match status" value="2"/>
</dbReference>
<reference evidence="11 12" key="1">
    <citation type="journal article" date="2012" name="PLoS ONE">
        <title>Evolution of Burkholderia pseudomallei in recurrent melioidosis.</title>
        <authorList>
            <person name="Hayden H.S."/>
            <person name="Lim R."/>
            <person name="Brittnacher M.J."/>
            <person name="Sims E.H."/>
            <person name="Ramage E.R."/>
            <person name="Fong C."/>
            <person name="Wu Z."/>
            <person name="Crist E."/>
            <person name="Chang J."/>
            <person name="Zhou Y."/>
            <person name="Radey M."/>
            <person name="Rohmer L."/>
            <person name="Haugen E."/>
            <person name="Gillett W."/>
            <person name="Wuthiekanun V."/>
            <person name="Peacock S.J."/>
            <person name="Kaul R."/>
            <person name="Miller S.I."/>
            <person name="Manoil C."/>
            <person name="Jacobs M.A."/>
        </authorList>
    </citation>
    <scope>NUCLEOTIDE SEQUENCE [LARGE SCALE GENOMIC DNA]</scope>
    <source>
        <strain evidence="11 12">1026b</strain>
    </source>
</reference>
<evidence type="ECO:0000256" key="3">
    <source>
        <dbReference type="ARBA" id="ARBA00022519"/>
    </source>
</evidence>
<feature type="domain" description="ABC transporter" evidence="10">
    <location>
        <begin position="265"/>
        <end position="503"/>
    </location>
</feature>
<dbReference type="AlphaFoldDB" id="A0A0H3HUM4"/>
<dbReference type="InterPro" id="IPR017871">
    <property type="entry name" value="ABC_transporter-like_CS"/>
</dbReference>
<keyword evidence="2" id="KW-1003">Cell membrane</keyword>
<name>A0A0H3HUM4_BURP2</name>
<sequence>MSKSSVTLRDTTVTPVLLEASQVAKRFNGVSALRDGRLSLAAGRVHALCGGNGTGKSTFLNILMGLLRRDEGTIRLNGRDVDFASPAEALASRMAIITQELSPVPGMTVAENLYLGREPTRAGVVVDFRALKRRAQALLDRLGFAIDAGAPMHRLSLAQTQLVEIAKAFSHDCQVMIMDEPTSAIGERETETLFAAVRNVTAHGAGIIYVSHRLSELFDIADDYTVFRDGAYVESGRLADIDRAHLVRAIVGREMPVVDKARRPAHGEPCLKVEGLTRANEFEDVSLDVRRGEILGIYGLMGSGRSEFLNCVYGLTRPDAGAATLGGKPLPHGEPARSIRAGIALVTEDRKDSGLVLCGSVQENIAMAAYRRLSRGGVIRRSLVRRLAQAMVERLRIKAASLRMPVSAMSGGNQQKVVLAKCLSTAPVLLLCDEPTRGIDEGAKQEIYRLLDAFARDGGAVIVVSSEAPELLYLSDRIAVFKGGRVAAVRPGDGATQESLLHLAS</sequence>
<dbReference type="CDD" id="cd03216">
    <property type="entry name" value="ABC_Carb_Monos_I"/>
    <property type="match status" value="1"/>
</dbReference>
<keyword evidence="1" id="KW-0813">Transport</keyword>
<evidence type="ECO:0000256" key="9">
    <source>
        <dbReference type="ARBA" id="ARBA00023136"/>
    </source>
</evidence>
<dbReference type="PATRIC" id="fig|884204.3.peg.4416"/>
<keyword evidence="8" id="KW-1278">Translocase</keyword>
<dbReference type="GO" id="GO:0016887">
    <property type="term" value="F:ATP hydrolysis activity"/>
    <property type="evidence" value="ECO:0007669"/>
    <property type="project" value="InterPro"/>
</dbReference>
<accession>A0A0H3HUM4</accession>
<keyword evidence="7 11" id="KW-0067">ATP-binding</keyword>
<dbReference type="InterPro" id="IPR027417">
    <property type="entry name" value="P-loop_NTPase"/>
</dbReference>
<dbReference type="SUPFAM" id="SSF52540">
    <property type="entry name" value="P-loop containing nucleoside triphosphate hydrolases"/>
    <property type="match status" value="2"/>
</dbReference>
<gene>
    <name evidence="11" type="ordered locus">BP1026B_II0283</name>
</gene>
<dbReference type="Proteomes" id="UP000010087">
    <property type="component" value="Chromosome 2"/>
</dbReference>
<keyword evidence="6" id="KW-0547">Nucleotide-binding</keyword>
<evidence type="ECO:0000313" key="12">
    <source>
        <dbReference type="Proteomes" id="UP000010087"/>
    </source>
</evidence>
<dbReference type="InterPro" id="IPR003439">
    <property type="entry name" value="ABC_transporter-like_ATP-bd"/>
</dbReference>
<evidence type="ECO:0000313" key="11">
    <source>
        <dbReference type="EMBL" id="AFI68560.1"/>
    </source>
</evidence>
<organism evidence="11 12">
    <name type="scientific">Burkholderia pseudomallei (strain 1026b)</name>
    <dbReference type="NCBI Taxonomy" id="884204"/>
    <lineage>
        <taxon>Bacteria</taxon>
        <taxon>Pseudomonadati</taxon>
        <taxon>Pseudomonadota</taxon>
        <taxon>Betaproteobacteria</taxon>
        <taxon>Burkholderiales</taxon>
        <taxon>Burkholderiaceae</taxon>
        <taxon>Burkholderia</taxon>
        <taxon>pseudomallei group</taxon>
    </lineage>
</organism>
<evidence type="ECO:0000256" key="2">
    <source>
        <dbReference type="ARBA" id="ARBA00022475"/>
    </source>
</evidence>
<evidence type="ECO:0000256" key="7">
    <source>
        <dbReference type="ARBA" id="ARBA00022840"/>
    </source>
</evidence>
<feature type="domain" description="ABC transporter" evidence="10">
    <location>
        <begin position="18"/>
        <end position="254"/>
    </location>
</feature>
<protein>
    <submittedName>
        <fullName evidence="11">Ribose ABC transport system, ATP-binding protein</fullName>
    </submittedName>
</protein>
<evidence type="ECO:0000256" key="8">
    <source>
        <dbReference type="ARBA" id="ARBA00022967"/>
    </source>
</evidence>
<dbReference type="PANTHER" id="PTHR43790:SF3">
    <property type="entry name" value="D-ALLOSE IMPORT ATP-BINDING PROTEIN ALSA-RELATED"/>
    <property type="match status" value="1"/>
</dbReference>
<dbReference type="KEGG" id="bpz:BP1026B_II0283"/>
<evidence type="ECO:0000256" key="5">
    <source>
        <dbReference type="ARBA" id="ARBA00022737"/>
    </source>
</evidence>
<proteinExistence type="predicted"/>
<keyword evidence="9" id="KW-0472">Membrane</keyword>
<dbReference type="GO" id="GO:0005524">
    <property type="term" value="F:ATP binding"/>
    <property type="evidence" value="ECO:0007669"/>
    <property type="project" value="UniProtKB-KW"/>
</dbReference>
<dbReference type="RefSeq" id="WP_004533774.1">
    <property type="nucleotide sequence ID" value="NC_017832.1"/>
</dbReference>
<dbReference type="GeneID" id="93062352"/>
<keyword evidence="4" id="KW-0762">Sugar transport</keyword>